<proteinExistence type="predicted"/>
<dbReference type="OrthoDB" id="7064156at2"/>
<protein>
    <submittedName>
        <fullName evidence="1">Uncharacterized protein</fullName>
    </submittedName>
</protein>
<keyword evidence="2" id="KW-1185">Reference proteome</keyword>
<dbReference type="EMBL" id="SNZH01000019">
    <property type="protein sequence ID" value="TDR38754.1"/>
    <property type="molecule type" value="Genomic_DNA"/>
</dbReference>
<name>A0A4R6YMQ5_9GAMM</name>
<evidence type="ECO:0000313" key="1">
    <source>
        <dbReference type="EMBL" id="TDR38754.1"/>
    </source>
</evidence>
<reference evidence="1 2" key="1">
    <citation type="submission" date="2019-03" db="EMBL/GenBank/DDBJ databases">
        <title>Genomic Encyclopedia of Type Strains, Phase IV (KMG-IV): sequencing the most valuable type-strain genomes for metagenomic binning, comparative biology and taxonomic classification.</title>
        <authorList>
            <person name="Goeker M."/>
        </authorList>
    </citation>
    <scope>NUCLEOTIDE SEQUENCE [LARGE SCALE GENOMIC DNA]</scope>
    <source>
        <strain evidence="1 2">DSM 21667</strain>
    </source>
</reference>
<sequence>MKSHWEFFKEGDHSFGMFYPRHYIVAGFDSIENALVAERELLLQGFAEDEVKSATGSFVVDQLESLDDASFLDKLKIQISKAVGTEAGYIDDDLKLARRGGGFLFVYAPGDEDCRRAMAVLEPLRPEFARRYLPMAIERLIYPARVQA</sequence>
<organism evidence="1 2">
    <name type="scientific">Tahibacter aquaticus</name>
    <dbReference type="NCBI Taxonomy" id="520092"/>
    <lineage>
        <taxon>Bacteria</taxon>
        <taxon>Pseudomonadati</taxon>
        <taxon>Pseudomonadota</taxon>
        <taxon>Gammaproteobacteria</taxon>
        <taxon>Lysobacterales</taxon>
        <taxon>Rhodanobacteraceae</taxon>
        <taxon>Tahibacter</taxon>
    </lineage>
</organism>
<accession>A0A4R6YMQ5</accession>
<dbReference type="Proteomes" id="UP000295293">
    <property type="component" value="Unassembled WGS sequence"/>
</dbReference>
<gene>
    <name evidence="1" type="ORF">DFR29_11982</name>
</gene>
<comment type="caution">
    <text evidence="1">The sequence shown here is derived from an EMBL/GenBank/DDBJ whole genome shotgun (WGS) entry which is preliminary data.</text>
</comment>
<evidence type="ECO:0000313" key="2">
    <source>
        <dbReference type="Proteomes" id="UP000295293"/>
    </source>
</evidence>
<dbReference type="RefSeq" id="WP_133821295.1">
    <property type="nucleotide sequence ID" value="NZ_SNZH01000019.1"/>
</dbReference>
<dbReference type="AlphaFoldDB" id="A0A4R6YMQ5"/>